<accession>A0A4R6Y4J8</accession>
<name>A0A4R6Y4J8_9BURK</name>
<evidence type="ECO:0000259" key="1">
    <source>
        <dbReference type="Pfam" id="PF07819"/>
    </source>
</evidence>
<keyword evidence="3" id="KW-1185">Reference proteome</keyword>
<feature type="domain" description="GPI inositol-deacylase PGAP1-like alpha/beta" evidence="1">
    <location>
        <begin position="299"/>
        <end position="383"/>
    </location>
</feature>
<dbReference type="OrthoDB" id="9814331at2"/>
<dbReference type="SUPFAM" id="SSF53474">
    <property type="entry name" value="alpha/beta-Hydrolases"/>
    <property type="match status" value="1"/>
</dbReference>
<dbReference type="Pfam" id="PF07819">
    <property type="entry name" value="PGAP1"/>
    <property type="match status" value="1"/>
</dbReference>
<reference evidence="2 3" key="1">
    <citation type="submission" date="2019-03" db="EMBL/GenBank/DDBJ databases">
        <title>Genomic Encyclopedia of Type Strains, Phase IV (KMG-IV): sequencing the most valuable type-strain genomes for metagenomic binning, comparative biology and taxonomic classification.</title>
        <authorList>
            <person name="Goeker M."/>
        </authorList>
    </citation>
    <scope>NUCLEOTIDE SEQUENCE [LARGE SCALE GENOMIC DNA]</scope>
    <source>
        <strain evidence="2 3">DSM 102852</strain>
    </source>
</reference>
<dbReference type="GO" id="GO:0016788">
    <property type="term" value="F:hydrolase activity, acting on ester bonds"/>
    <property type="evidence" value="ECO:0007669"/>
    <property type="project" value="InterPro"/>
</dbReference>
<organism evidence="2 3">
    <name type="scientific">Hydromonas duriensis</name>
    <dbReference type="NCBI Taxonomy" id="1527608"/>
    <lineage>
        <taxon>Bacteria</taxon>
        <taxon>Pseudomonadati</taxon>
        <taxon>Pseudomonadota</taxon>
        <taxon>Betaproteobacteria</taxon>
        <taxon>Burkholderiales</taxon>
        <taxon>Burkholderiaceae</taxon>
        <taxon>Hydromonas</taxon>
    </lineage>
</organism>
<comment type="caution">
    <text evidence="2">The sequence shown here is derived from an EMBL/GenBank/DDBJ whole genome shotgun (WGS) entry which is preliminary data.</text>
</comment>
<dbReference type="Gene3D" id="3.40.50.1820">
    <property type="entry name" value="alpha/beta hydrolase"/>
    <property type="match status" value="1"/>
</dbReference>
<gene>
    <name evidence="2" type="ORF">DFR44_1309</name>
</gene>
<sequence>MVTVYKEDDKGRLINTTTNRVHLDTTSEGGQQSVNVPYTPAQDKKHCEAMIRPHIVPVIFIPGIMGSNLKAKTAGQDTEFRKYLWQSGCIDKARAQAIIQAAAADKSEKVWQVSSLPSLAWGLMFTGAPGRQQILSPEITVVDYMPNLKKCEGIFDKDPQIDLAVALSRGWGSVSATDYWPVMKSIELALNRSPMDMLEAFELIKIELAQDELAMAQAESGKETEQAKGNEKKAKKDALAKKELWTTLKKANDAEAPFSPLNPVSLAKGLYGKETPTKLTAEELTKSAHYQFRVYGGGYNWLNSNWYSANGGMRIVEAGVSYATEPDCLTEVVDAILKSIQAEEDPDCKQVILITHSMGGLVARAYQKKNPDKVLGVIHGAMPAIGAAAMYKRMRSGFGGVETPSALTAPLDSAMSGAVAMVLGDTADKVSVVLAHSVGALELAPSDTYGDEDSNYKQWLKVYAEPSGRHSGTEELLALPTKSPYEDIYASDAWYGLIPYVEKENPSELQNNRVDPNGTFNYKDVETGKIKGDLAYFYDNVLQAKKYHTEYVTVSTYHPNTFVQCMAGTSFGERAYNRVVWQSNVNVTNLADTSWQLVDDNKTGWLRLKHLNTGAQVELLVQPKSETDFGDGTVPKVSGLAPAKYVRTLFEQNDGHTDHQASWKPEHARLFAMYAAIKIVQTDPRET</sequence>
<dbReference type="RefSeq" id="WP_133621436.1">
    <property type="nucleotide sequence ID" value="NZ_SNZE01000030.1"/>
</dbReference>
<dbReference type="Proteomes" id="UP000294480">
    <property type="component" value="Unassembled WGS sequence"/>
</dbReference>
<proteinExistence type="predicted"/>
<protein>
    <submittedName>
        <fullName evidence="2">PGAP1-like protein</fullName>
    </submittedName>
</protein>
<dbReference type="AlphaFoldDB" id="A0A4R6Y4J8"/>
<evidence type="ECO:0000313" key="2">
    <source>
        <dbReference type="EMBL" id="TDR28940.1"/>
    </source>
</evidence>
<evidence type="ECO:0000313" key="3">
    <source>
        <dbReference type="Proteomes" id="UP000294480"/>
    </source>
</evidence>
<dbReference type="InterPro" id="IPR012908">
    <property type="entry name" value="PGAP1-ab_dom-like"/>
</dbReference>
<dbReference type="InterPro" id="IPR029058">
    <property type="entry name" value="AB_hydrolase_fold"/>
</dbReference>
<dbReference type="EMBL" id="SNZE01000030">
    <property type="protein sequence ID" value="TDR28940.1"/>
    <property type="molecule type" value="Genomic_DNA"/>
</dbReference>